<proteinExistence type="predicted"/>
<reference evidence="3 4" key="1">
    <citation type="submission" date="2021-12" db="EMBL/GenBank/DDBJ databases">
        <title>High titer production of polyol ester of fatty acids by Rhodotorula paludigena BS15 towards product separation-free biomass refinery.</title>
        <authorList>
            <person name="Mano J."/>
            <person name="Ono H."/>
            <person name="Tanaka T."/>
            <person name="Naito K."/>
            <person name="Sushida H."/>
            <person name="Ike M."/>
            <person name="Tokuyasu K."/>
            <person name="Kitaoka M."/>
        </authorList>
    </citation>
    <scope>NUCLEOTIDE SEQUENCE [LARGE SCALE GENOMIC DNA]</scope>
    <source>
        <strain evidence="3 4">BS15</strain>
    </source>
</reference>
<evidence type="ECO:0000313" key="3">
    <source>
        <dbReference type="EMBL" id="GJN90197.1"/>
    </source>
</evidence>
<keyword evidence="2" id="KW-0812">Transmembrane</keyword>
<sequence length="593" mass="67441">MTPGSPRSPRSPSRRPNLSVVVEEPLFDDDYADDDLAAMMLQPGASDPLLPGRAVDASLSSDSLDGADSFDEKTGLPYAHSRSAKRQEAYGWARRSDAATLRPARHVKTLVLLVVGALFSIVFYLASTELTPGTGLLGGASSRWSATLLVHETTNASLTDWPPNYNPLFPKKPIEYDYNVFVEFMRSSISASEPSSIIFHCRHNDVALCAPAYRVLFVGPTMHSPLHQKSRVLDDRRVEVTFDAVRDPGWYQVFAWPEHDTCDQWNHGETKPYHMLAVSGTPRHVEVVGEQPLDYARECMASDDLTDGRWVSKAYVDLEHHEPDSPFYNWLESHLNRRQPKGLTDYSSFEYIWAPYQCKPHHRSFDEWIETVKPERLVVFGDSVMRDLFCQTYLPDHEICQFVAFGNYEQSDKYIKYTRTDGGISHLHFHWEPEGEPTRLTQFLTTLDTPATHIFFNVALWLTRNDPRPESYVEHMKLLLDALVKAAPNAKIVARTSAGAVQSVACFDLWRIQRRILEPVNAGLLKLLESYPTIQPLEVYPIYNDRPDATQDGRHWQRLSRDANDRPEEGAVGYAVTDLIFEGWRLQAEEDNV</sequence>
<evidence type="ECO:0000256" key="2">
    <source>
        <dbReference type="SAM" id="Phobius"/>
    </source>
</evidence>
<keyword evidence="2" id="KW-0472">Membrane</keyword>
<evidence type="ECO:0000313" key="4">
    <source>
        <dbReference type="Proteomes" id="UP001342314"/>
    </source>
</evidence>
<protein>
    <submittedName>
        <fullName evidence="3">Uncharacterized protein</fullName>
    </submittedName>
</protein>
<feature type="compositionally biased region" description="Low complexity" evidence="1">
    <location>
        <begin position="1"/>
        <end position="16"/>
    </location>
</feature>
<feature type="transmembrane region" description="Helical" evidence="2">
    <location>
        <begin position="110"/>
        <end position="127"/>
    </location>
</feature>
<dbReference type="EMBL" id="BQKY01000006">
    <property type="protein sequence ID" value="GJN90197.1"/>
    <property type="molecule type" value="Genomic_DNA"/>
</dbReference>
<feature type="region of interest" description="Disordered" evidence="1">
    <location>
        <begin position="1"/>
        <end position="20"/>
    </location>
</feature>
<keyword evidence="4" id="KW-1185">Reference proteome</keyword>
<keyword evidence="2" id="KW-1133">Transmembrane helix</keyword>
<organism evidence="3 4">
    <name type="scientific">Rhodotorula paludigena</name>
    <dbReference type="NCBI Taxonomy" id="86838"/>
    <lineage>
        <taxon>Eukaryota</taxon>
        <taxon>Fungi</taxon>
        <taxon>Dikarya</taxon>
        <taxon>Basidiomycota</taxon>
        <taxon>Pucciniomycotina</taxon>
        <taxon>Microbotryomycetes</taxon>
        <taxon>Sporidiobolales</taxon>
        <taxon>Sporidiobolaceae</taxon>
        <taxon>Rhodotorula</taxon>
    </lineage>
</organism>
<dbReference type="Proteomes" id="UP001342314">
    <property type="component" value="Unassembled WGS sequence"/>
</dbReference>
<name>A0AAV5GL45_9BASI</name>
<gene>
    <name evidence="3" type="ORF">Rhopal_003196-T1</name>
</gene>
<comment type="caution">
    <text evidence="3">The sequence shown here is derived from an EMBL/GenBank/DDBJ whole genome shotgun (WGS) entry which is preliminary data.</text>
</comment>
<accession>A0AAV5GL45</accession>
<dbReference type="AlphaFoldDB" id="A0AAV5GL45"/>
<evidence type="ECO:0000256" key="1">
    <source>
        <dbReference type="SAM" id="MobiDB-lite"/>
    </source>
</evidence>